<organism evidence="3 4">
    <name type="scientific">Staphylococcus ratti</name>
    <dbReference type="NCBI Taxonomy" id="2892440"/>
    <lineage>
        <taxon>Bacteria</taxon>
        <taxon>Bacillati</taxon>
        <taxon>Bacillota</taxon>
        <taxon>Bacilli</taxon>
        <taxon>Bacillales</taxon>
        <taxon>Staphylococcaceae</taxon>
        <taxon>Staphylococcus</taxon>
    </lineage>
</organism>
<accession>A0ABY3PCF7</accession>
<feature type="domain" description="Carboxylesterase type B" evidence="2">
    <location>
        <begin position="3"/>
        <end position="435"/>
    </location>
</feature>
<protein>
    <submittedName>
        <fullName evidence="3">Carboxylesterase family protein</fullName>
    </submittedName>
</protein>
<evidence type="ECO:0000313" key="4">
    <source>
        <dbReference type="Proteomes" id="UP001197626"/>
    </source>
</evidence>
<dbReference type="PANTHER" id="PTHR43918:SF4">
    <property type="entry name" value="CARBOXYLIC ESTER HYDROLASE"/>
    <property type="match status" value="1"/>
</dbReference>
<proteinExistence type="predicted"/>
<evidence type="ECO:0000256" key="1">
    <source>
        <dbReference type="ARBA" id="ARBA00022801"/>
    </source>
</evidence>
<reference evidence="3 4" key="1">
    <citation type="journal article" date="2022" name="Pathogens">
        <title>Staphylococcus ratti sp. nov. Isolated from a Lab Rat.</title>
        <authorList>
            <person name="Kovarovic V."/>
            <person name="Sedlacek I."/>
            <person name="Petras P."/>
            <person name="Kralova S."/>
            <person name="Maslanova I."/>
            <person name="Svec P."/>
            <person name="Neumann-Schaal M."/>
            <person name="Botka T."/>
            <person name="Gelbicova T."/>
            <person name="Stankova E."/>
            <person name="Doskar J."/>
            <person name="Pantucek R."/>
        </authorList>
    </citation>
    <scope>NUCLEOTIDE SEQUENCE [LARGE SCALE GENOMIC DNA]</scope>
    <source>
        <strain evidence="3 4">CCM 9025</strain>
    </source>
</reference>
<dbReference type="Pfam" id="PF00135">
    <property type="entry name" value="COesterase"/>
    <property type="match status" value="1"/>
</dbReference>
<keyword evidence="4" id="KW-1185">Reference proteome</keyword>
<dbReference type="PANTHER" id="PTHR43918">
    <property type="entry name" value="ACETYLCHOLINESTERASE"/>
    <property type="match status" value="1"/>
</dbReference>
<dbReference type="EMBL" id="CP086654">
    <property type="protein sequence ID" value="UEX90005.1"/>
    <property type="molecule type" value="Genomic_DNA"/>
</dbReference>
<keyword evidence="1" id="KW-0378">Hydrolase</keyword>
<dbReference type="Gene3D" id="3.40.50.1820">
    <property type="entry name" value="alpha/beta hydrolase"/>
    <property type="match status" value="1"/>
</dbReference>
<dbReference type="InterPro" id="IPR002018">
    <property type="entry name" value="CarbesteraseB"/>
</dbReference>
<sequence length="445" mass="50964">MTYVHTELGTISGVRYPHYEVFKGIPYAKAPIGDLRFKAAQPYHGTLDGFQALEFGPVPIQPPNSLEAFFNVSPQHYKQDEACLTLNVWRPKQTSPNDCLPVVVYFYGGSFVNGHSAQDLYHPHHLVSQEKVIVVTFNYRLGALGFLDWASINDSWDNNLGLSDQICALQWVHQHISDFGGDPQFITAMGQSAGAMSIQALLLHKTAHAMIHRAVLLSGPLQWMSSREGKRKAQEFETLKTQYFPNPPWHQLTSNHILTLMAHQQMKYGKTKGLEFLYAPIQTASFHHTFEHLRLPVLIGQTKSEGDIYIKSERHTLSPQQFQKVLRRQNLDVPPTHQIQTAQQQRDWITKYYFHQPIQRLTQQLAQVTATWTATFAWSRPSHPNYATSYHILDVPFWLGHLDILTAHGLSLTHHEYQLSHQMIHDLCYFAATGTCSWQKTKIYK</sequence>
<dbReference type="SUPFAM" id="SSF53474">
    <property type="entry name" value="alpha/beta-Hydrolases"/>
    <property type="match status" value="1"/>
</dbReference>
<evidence type="ECO:0000313" key="3">
    <source>
        <dbReference type="EMBL" id="UEX90005.1"/>
    </source>
</evidence>
<evidence type="ECO:0000259" key="2">
    <source>
        <dbReference type="Pfam" id="PF00135"/>
    </source>
</evidence>
<dbReference type="RefSeq" id="WP_229292506.1">
    <property type="nucleotide sequence ID" value="NZ_CP086654.1"/>
</dbReference>
<name>A0ABY3PCF7_9STAP</name>
<gene>
    <name evidence="3" type="ORF">LN051_10795</name>
</gene>
<dbReference type="InterPro" id="IPR050654">
    <property type="entry name" value="AChE-related_enzymes"/>
</dbReference>
<dbReference type="Proteomes" id="UP001197626">
    <property type="component" value="Chromosome"/>
</dbReference>
<dbReference type="InterPro" id="IPR029058">
    <property type="entry name" value="AB_hydrolase_fold"/>
</dbReference>